<evidence type="ECO:0000313" key="1">
    <source>
        <dbReference type="EMBL" id="MBT0768752.1"/>
    </source>
</evidence>
<organism evidence="1 2">
    <name type="scientific">Kineosporia corallincola</name>
    <dbReference type="NCBI Taxonomy" id="2835133"/>
    <lineage>
        <taxon>Bacteria</taxon>
        <taxon>Bacillati</taxon>
        <taxon>Actinomycetota</taxon>
        <taxon>Actinomycetes</taxon>
        <taxon>Kineosporiales</taxon>
        <taxon>Kineosporiaceae</taxon>
        <taxon>Kineosporia</taxon>
    </lineage>
</organism>
<gene>
    <name evidence="1" type="ORF">KIH74_07430</name>
</gene>
<accession>A0ABS5TCF0</accession>
<reference evidence="1 2" key="1">
    <citation type="submission" date="2021-05" db="EMBL/GenBank/DDBJ databases">
        <title>Kineosporia and Streptomyces sp. nov. two new marine actinobacteria isolated from Coral.</title>
        <authorList>
            <person name="Buangrab K."/>
            <person name="Sutthacheep M."/>
            <person name="Yeemin T."/>
            <person name="Harunari E."/>
            <person name="Igarashi Y."/>
            <person name="Kanchanasin P."/>
            <person name="Tanasupawat S."/>
            <person name="Phongsopitanun W."/>
        </authorList>
    </citation>
    <scope>NUCLEOTIDE SEQUENCE [LARGE SCALE GENOMIC DNA]</scope>
    <source>
        <strain evidence="1 2">J2-2</strain>
    </source>
</reference>
<keyword evidence="2" id="KW-1185">Reference proteome</keyword>
<protein>
    <submittedName>
        <fullName evidence="1">Uncharacterized protein</fullName>
    </submittedName>
</protein>
<dbReference type="RefSeq" id="WP_214155059.1">
    <property type="nucleotide sequence ID" value="NZ_JAHBAY010000003.1"/>
</dbReference>
<name>A0ABS5TCF0_9ACTN</name>
<dbReference type="InterPro" id="IPR046275">
    <property type="entry name" value="DUF6308"/>
</dbReference>
<evidence type="ECO:0000313" key="2">
    <source>
        <dbReference type="Proteomes" id="UP001197247"/>
    </source>
</evidence>
<dbReference type="Proteomes" id="UP001197247">
    <property type="component" value="Unassembled WGS sequence"/>
</dbReference>
<dbReference type="Pfam" id="PF19827">
    <property type="entry name" value="DUF6308"/>
    <property type="match status" value="1"/>
</dbReference>
<comment type="caution">
    <text evidence="1">The sequence shown here is derived from an EMBL/GenBank/DDBJ whole genome shotgun (WGS) entry which is preliminary data.</text>
</comment>
<sequence length="234" mass="25793">MATTLTMPWPLRAGYEPVAAGLLKTYFGIGEAGIPPWTGASFETIGGPDPDPDRFTALDLVAVGLLSVTVPPPAMIAILEPDAAVLANLLRRIPRTLSLVDADDDLVEGDNSPLVRLWQRLREYPDVGRTVTSKLMARKRPRLVPVYDSVIAREFGLRDSGGYWWGMREQLRADDRDLWRRITRLISGCGLEQQVTALRAVDVVVWMHGRDQNRSARLAVDAGLQVPGQRGAVD</sequence>
<dbReference type="EMBL" id="JAHBAY010000003">
    <property type="protein sequence ID" value="MBT0768752.1"/>
    <property type="molecule type" value="Genomic_DNA"/>
</dbReference>
<proteinExistence type="predicted"/>